<proteinExistence type="predicted"/>
<sequence length="72" mass="8248">MRRAWTITQVTSYLYSTSFAAPHLFGNDRRAFETRLTEALAPLTDDGHLTEDNAFTVLTARRPSPSEDWSWT</sequence>
<dbReference type="STRING" id="1352936.M878_25850"/>
<organism evidence="1 2">
    <name type="scientific">Streptomyces roseochromogenus subsp. oscitans DS 12.976</name>
    <dbReference type="NCBI Taxonomy" id="1352936"/>
    <lineage>
        <taxon>Bacteria</taxon>
        <taxon>Bacillati</taxon>
        <taxon>Actinomycetota</taxon>
        <taxon>Actinomycetes</taxon>
        <taxon>Kitasatosporales</taxon>
        <taxon>Streptomycetaceae</taxon>
        <taxon>Streptomyces</taxon>
    </lineage>
</organism>
<keyword evidence="2" id="KW-1185">Reference proteome</keyword>
<gene>
    <name evidence="1" type="ORF">M878_25850</name>
</gene>
<dbReference type="EMBL" id="AWQX01000214">
    <property type="protein sequence ID" value="EST27425.1"/>
    <property type="molecule type" value="Genomic_DNA"/>
</dbReference>
<reference evidence="1 2" key="1">
    <citation type="journal article" date="2014" name="Genome Announc.">
        <title>Draft Genome Sequence of Streptomyces roseochromogenes subsp. oscitans DS 12.976, Producer of the Aminocoumarin Antibiotic Clorobiocin.</title>
        <authorList>
            <person name="Ruckert C."/>
            <person name="Kalinowski J."/>
            <person name="Heide L."/>
            <person name="Apel A.K."/>
        </authorList>
    </citation>
    <scope>NUCLEOTIDE SEQUENCE [LARGE SCALE GENOMIC DNA]</scope>
    <source>
        <strain evidence="1 2">DS 12.976</strain>
    </source>
</reference>
<protein>
    <submittedName>
        <fullName evidence="1">Uncharacterized protein</fullName>
    </submittedName>
</protein>
<accession>V6K5F6</accession>
<dbReference type="AlphaFoldDB" id="V6K5F6"/>
<dbReference type="Proteomes" id="UP000017984">
    <property type="component" value="Chromosome"/>
</dbReference>
<evidence type="ECO:0000313" key="2">
    <source>
        <dbReference type="Proteomes" id="UP000017984"/>
    </source>
</evidence>
<dbReference type="PATRIC" id="fig|1352936.5.peg.5390"/>
<name>V6K5F6_STRRC</name>
<comment type="caution">
    <text evidence="1">The sequence shown here is derived from an EMBL/GenBank/DDBJ whole genome shotgun (WGS) entry which is preliminary data.</text>
</comment>
<evidence type="ECO:0000313" key="1">
    <source>
        <dbReference type="EMBL" id="EST27425.1"/>
    </source>
</evidence>
<dbReference type="HOGENOM" id="CLU_2720710_0_0_11"/>